<gene>
    <name evidence="2" type="ORF">CH341_00105</name>
</gene>
<keyword evidence="1" id="KW-0472">Membrane</keyword>
<accession>A0A327L9C9</accession>
<name>A0A327L9C9_9BRAD</name>
<keyword evidence="1" id="KW-0812">Transmembrane</keyword>
<evidence type="ECO:0000313" key="3">
    <source>
        <dbReference type="Proteomes" id="UP000249130"/>
    </source>
</evidence>
<dbReference type="AlphaFoldDB" id="A0A327L9C9"/>
<keyword evidence="3" id="KW-1185">Reference proteome</keyword>
<protein>
    <submittedName>
        <fullName evidence="2">Uncharacterized protein</fullName>
    </submittedName>
</protein>
<dbReference type="EMBL" id="NPEX01000001">
    <property type="protein sequence ID" value="RAI46142.1"/>
    <property type="molecule type" value="Genomic_DNA"/>
</dbReference>
<feature type="transmembrane region" description="Helical" evidence="1">
    <location>
        <begin position="6"/>
        <end position="23"/>
    </location>
</feature>
<dbReference type="RefSeq" id="WP_111417002.1">
    <property type="nucleotide sequence ID" value="NZ_NPEX01000001.1"/>
</dbReference>
<keyword evidence="1" id="KW-1133">Transmembrane helix</keyword>
<feature type="transmembrane region" description="Helical" evidence="1">
    <location>
        <begin position="88"/>
        <end position="107"/>
    </location>
</feature>
<proteinExistence type="predicted"/>
<feature type="transmembrane region" description="Helical" evidence="1">
    <location>
        <begin position="54"/>
        <end position="76"/>
    </location>
</feature>
<comment type="caution">
    <text evidence="2">The sequence shown here is derived from an EMBL/GenBank/DDBJ whole genome shotgun (WGS) entry which is preliminary data.</text>
</comment>
<reference evidence="2 3" key="1">
    <citation type="submission" date="2017-07" db="EMBL/GenBank/DDBJ databases">
        <title>Draft Genome Sequences of Select Purple Nonsulfur Bacteria.</title>
        <authorList>
            <person name="Lasarre B."/>
            <person name="Mckinlay J.B."/>
        </authorList>
    </citation>
    <scope>NUCLEOTIDE SEQUENCE [LARGE SCALE GENOMIC DNA]</scope>
    <source>
        <strain evidence="2 3">DSM 5909</strain>
    </source>
</reference>
<evidence type="ECO:0000256" key="1">
    <source>
        <dbReference type="SAM" id="Phobius"/>
    </source>
</evidence>
<evidence type="ECO:0000313" key="2">
    <source>
        <dbReference type="EMBL" id="RAI46142.1"/>
    </source>
</evidence>
<dbReference type="Proteomes" id="UP000249130">
    <property type="component" value="Unassembled WGS sequence"/>
</dbReference>
<organism evidence="2 3">
    <name type="scientific">Rhodoplanes roseus</name>
    <dbReference type="NCBI Taxonomy" id="29409"/>
    <lineage>
        <taxon>Bacteria</taxon>
        <taxon>Pseudomonadati</taxon>
        <taxon>Pseudomonadota</taxon>
        <taxon>Alphaproteobacteria</taxon>
        <taxon>Hyphomicrobiales</taxon>
        <taxon>Nitrobacteraceae</taxon>
        <taxon>Rhodoplanes</taxon>
    </lineage>
</organism>
<sequence length="128" mass="14395">MLTFVLIFATVAAVYWLWIRPILKSRPELRELYQQEESFFVALREKLKGIKQKLSSVLVIAASAAVSGYDFFAPIVSGVDVSSLTAQVPSWAWPLVLISLTALFQFLRNLADKRHQSELIEASPVGRE</sequence>